<protein>
    <submittedName>
        <fullName evidence="2">Uncharacterized protein</fullName>
    </submittedName>
</protein>
<keyword evidence="1" id="KW-1133">Transmembrane helix</keyword>
<dbReference type="PANTHER" id="PTHR35761:SF1">
    <property type="entry name" value="PROTEIN SENSITIVE TO UV 2"/>
    <property type="match status" value="1"/>
</dbReference>
<dbReference type="PANTHER" id="PTHR35761">
    <property type="entry name" value="ATR INTERACTING PROTEIN"/>
    <property type="match status" value="1"/>
</dbReference>
<dbReference type="InterPro" id="IPR044952">
    <property type="entry name" value="SUV2"/>
</dbReference>
<dbReference type="GO" id="GO:0006974">
    <property type="term" value="P:DNA damage response"/>
    <property type="evidence" value="ECO:0007669"/>
    <property type="project" value="InterPro"/>
</dbReference>
<dbReference type="EMBL" id="JRKL02004928">
    <property type="protein sequence ID" value="KAF3951459.1"/>
    <property type="molecule type" value="Genomic_DNA"/>
</dbReference>
<evidence type="ECO:0000313" key="3">
    <source>
        <dbReference type="Proteomes" id="UP000737018"/>
    </source>
</evidence>
<keyword evidence="1" id="KW-0472">Membrane</keyword>
<reference evidence="2" key="1">
    <citation type="submission" date="2020-03" db="EMBL/GenBank/DDBJ databases">
        <title>Castanea mollissima Vanexum genome sequencing.</title>
        <authorList>
            <person name="Staton M."/>
        </authorList>
    </citation>
    <scope>NUCLEOTIDE SEQUENCE</scope>
    <source>
        <tissue evidence="2">Leaf</tissue>
    </source>
</reference>
<comment type="caution">
    <text evidence="2">The sequence shown here is derived from an EMBL/GenBank/DDBJ whole genome shotgun (WGS) entry which is preliminary data.</text>
</comment>
<sequence length="103" mass="12046">MHQIIVRNTEECVRLEAVSVMIVILMRSNAYMEREKFGKAIAFESLSQLLRKDAGLRVQRHAVHLLYLLLNCPKLLVMFCSICSLLWKRYTGRHDIYPLLVDI</sequence>
<name>A0A8J4QQG6_9ROSI</name>
<evidence type="ECO:0000256" key="1">
    <source>
        <dbReference type="SAM" id="Phobius"/>
    </source>
</evidence>
<gene>
    <name evidence="2" type="ORF">CMV_022888</name>
</gene>
<proteinExistence type="predicted"/>
<evidence type="ECO:0000313" key="2">
    <source>
        <dbReference type="EMBL" id="KAF3951459.1"/>
    </source>
</evidence>
<organism evidence="2 3">
    <name type="scientific">Castanea mollissima</name>
    <name type="common">Chinese chestnut</name>
    <dbReference type="NCBI Taxonomy" id="60419"/>
    <lineage>
        <taxon>Eukaryota</taxon>
        <taxon>Viridiplantae</taxon>
        <taxon>Streptophyta</taxon>
        <taxon>Embryophyta</taxon>
        <taxon>Tracheophyta</taxon>
        <taxon>Spermatophyta</taxon>
        <taxon>Magnoliopsida</taxon>
        <taxon>eudicotyledons</taxon>
        <taxon>Gunneridae</taxon>
        <taxon>Pentapetalae</taxon>
        <taxon>rosids</taxon>
        <taxon>fabids</taxon>
        <taxon>Fagales</taxon>
        <taxon>Fagaceae</taxon>
        <taxon>Castanea</taxon>
    </lineage>
</organism>
<dbReference type="OrthoDB" id="992738at2759"/>
<accession>A0A8J4QQG6</accession>
<dbReference type="Proteomes" id="UP000737018">
    <property type="component" value="Unassembled WGS sequence"/>
</dbReference>
<dbReference type="AlphaFoldDB" id="A0A8J4QQG6"/>
<keyword evidence="1" id="KW-0812">Transmembrane</keyword>
<feature type="transmembrane region" description="Helical" evidence="1">
    <location>
        <begin position="65"/>
        <end position="87"/>
    </location>
</feature>
<keyword evidence="3" id="KW-1185">Reference proteome</keyword>